<evidence type="ECO:0000313" key="2">
    <source>
        <dbReference type="Proteomes" id="UP000320811"/>
    </source>
</evidence>
<accession>A0A561PUA3</accession>
<sequence length="41" mass="4493">MNCFATCLVLSAVYLAGCKKDNAPSAPGPFAQYHFEKIPWC</sequence>
<dbReference type="EMBL" id="VIWO01000003">
    <property type="protein sequence ID" value="TWF41680.1"/>
    <property type="molecule type" value="Genomic_DNA"/>
</dbReference>
<reference evidence="1 2" key="1">
    <citation type="submission" date="2019-06" db="EMBL/GenBank/DDBJ databases">
        <title>Sorghum-associated microbial communities from plants grown in Nebraska, USA.</title>
        <authorList>
            <person name="Schachtman D."/>
        </authorList>
    </citation>
    <scope>NUCLEOTIDE SEQUENCE [LARGE SCALE GENOMIC DNA]</scope>
    <source>
        <strain evidence="1 2">1209</strain>
    </source>
</reference>
<comment type="caution">
    <text evidence="1">The sequence shown here is derived from an EMBL/GenBank/DDBJ whole genome shotgun (WGS) entry which is preliminary data.</text>
</comment>
<protein>
    <submittedName>
        <fullName evidence="1">Uncharacterized protein</fullName>
    </submittedName>
</protein>
<gene>
    <name evidence="1" type="ORF">FHW36_103484</name>
</gene>
<proteinExistence type="predicted"/>
<dbReference type="AlphaFoldDB" id="A0A561PUA3"/>
<dbReference type="RefSeq" id="WP_262713394.1">
    <property type="nucleotide sequence ID" value="NZ_VIWO01000003.1"/>
</dbReference>
<keyword evidence="2" id="KW-1185">Reference proteome</keyword>
<organism evidence="1 2">
    <name type="scientific">Chitinophaga polysaccharea</name>
    <dbReference type="NCBI Taxonomy" id="1293035"/>
    <lineage>
        <taxon>Bacteria</taxon>
        <taxon>Pseudomonadati</taxon>
        <taxon>Bacteroidota</taxon>
        <taxon>Chitinophagia</taxon>
        <taxon>Chitinophagales</taxon>
        <taxon>Chitinophagaceae</taxon>
        <taxon>Chitinophaga</taxon>
    </lineage>
</organism>
<name>A0A561PUA3_9BACT</name>
<dbReference type="Proteomes" id="UP000320811">
    <property type="component" value="Unassembled WGS sequence"/>
</dbReference>
<evidence type="ECO:0000313" key="1">
    <source>
        <dbReference type="EMBL" id="TWF41680.1"/>
    </source>
</evidence>